<keyword evidence="4" id="KW-1185">Reference proteome</keyword>
<dbReference type="GO" id="GO:0016226">
    <property type="term" value="P:iron-sulfur cluster assembly"/>
    <property type="evidence" value="ECO:0007669"/>
    <property type="project" value="InterPro"/>
</dbReference>
<dbReference type="Pfam" id="PF10609">
    <property type="entry name" value="ParA"/>
    <property type="match status" value="1"/>
</dbReference>
<dbReference type="InterPro" id="IPR044304">
    <property type="entry name" value="NUBPL-like"/>
</dbReference>
<dbReference type="InterPro" id="IPR027417">
    <property type="entry name" value="P-loop_NTPase"/>
</dbReference>
<dbReference type="EMBL" id="MCFN01000073">
    <property type="protein sequence ID" value="OXB66057.1"/>
    <property type="molecule type" value="Genomic_DNA"/>
</dbReference>
<organism evidence="3 4">
    <name type="scientific">Callipepla squamata</name>
    <name type="common">Scaled quail</name>
    <dbReference type="NCBI Taxonomy" id="9009"/>
    <lineage>
        <taxon>Eukaryota</taxon>
        <taxon>Metazoa</taxon>
        <taxon>Chordata</taxon>
        <taxon>Craniata</taxon>
        <taxon>Vertebrata</taxon>
        <taxon>Euteleostomi</taxon>
        <taxon>Archelosauria</taxon>
        <taxon>Archosauria</taxon>
        <taxon>Dinosauria</taxon>
        <taxon>Saurischia</taxon>
        <taxon>Theropoda</taxon>
        <taxon>Coelurosauria</taxon>
        <taxon>Aves</taxon>
        <taxon>Neognathae</taxon>
        <taxon>Galloanserae</taxon>
        <taxon>Galliformes</taxon>
        <taxon>Odontophoridae</taxon>
        <taxon>Callipepla</taxon>
    </lineage>
</organism>
<protein>
    <submittedName>
        <fullName evidence="3">Uncharacterized protein</fullName>
    </submittedName>
</protein>
<dbReference type="Proteomes" id="UP000198323">
    <property type="component" value="Unassembled WGS sequence"/>
</dbReference>
<dbReference type="STRING" id="9009.A0A226NF21"/>
<comment type="caution">
    <text evidence="3">The sequence shown here is derived from an EMBL/GenBank/DDBJ whole genome shotgun (WGS) entry which is preliminary data.</text>
</comment>
<dbReference type="OrthoDB" id="1741334at2759"/>
<sequence>MVLGLVQNMSVFQCPNCKHETHIFGADGVRNLAKTLGLDVLDILGLHIHVFGLFDTGDIPLHVNVRETCDSGQPVVISQPQSDA</sequence>
<dbReference type="PANTHER" id="PTHR42961">
    <property type="entry name" value="IRON-SULFUR PROTEIN NUBPL"/>
    <property type="match status" value="1"/>
</dbReference>
<dbReference type="GO" id="GO:0005524">
    <property type="term" value="F:ATP binding"/>
    <property type="evidence" value="ECO:0007669"/>
    <property type="project" value="UniProtKB-KW"/>
</dbReference>
<accession>A0A226NF21</accession>
<feature type="non-terminal residue" evidence="3">
    <location>
        <position position="84"/>
    </location>
</feature>
<dbReference type="AlphaFoldDB" id="A0A226NF21"/>
<dbReference type="Gene3D" id="3.40.50.300">
    <property type="entry name" value="P-loop containing nucleotide triphosphate hydrolases"/>
    <property type="match status" value="1"/>
</dbReference>
<reference evidence="3 4" key="1">
    <citation type="submission" date="2016-07" db="EMBL/GenBank/DDBJ databases">
        <title>Disparate Historic Effective Population Sizes Predicted by Modern Levels of Genome Diversity for the Scaled Quail (Callipepla squamata) and the Northern Bobwhite (Colinus virginianus): Inferences from First and Second Generation Draft Genome Assemblies for Sympatric New World Quail.</title>
        <authorList>
            <person name="Oldeschulte D.L."/>
            <person name="Halley Y.A."/>
            <person name="Bhattarai E.K."/>
            <person name="Brashear W.A."/>
            <person name="Hill J."/>
            <person name="Metz R.P."/>
            <person name="Johnson C.D."/>
            <person name="Rollins D."/>
            <person name="Peterson M.J."/>
            <person name="Bickhart D.M."/>
            <person name="Decker J.E."/>
            <person name="Seabury C.M."/>
        </authorList>
    </citation>
    <scope>NUCLEOTIDE SEQUENCE [LARGE SCALE GENOMIC DNA]</scope>
    <source>
        <strain evidence="3 4">Texas</strain>
        <tissue evidence="3">Leg muscle</tissue>
    </source>
</reference>
<evidence type="ECO:0000313" key="3">
    <source>
        <dbReference type="EMBL" id="OXB66057.1"/>
    </source>
</evidence>
<evidence type="ECO:0000313" key="4">
    <source>
        <dbReference type="Proteomes" id="UP000198323"/>
    </source>
</evidence>
<keyword evidence="1" id="KW-0547">Nucleotide-binding</keyword>
<evidence type="ECO:0000256" key="1">
    <source>
        <dbReference type="ARBA" id="ARBA00022741"/>
    </source>
</evidence>
<dbReference type="GO" id="GO:0032981">
    <property type="term" value="P:mitochondrial respiratory chain complex I assembly"/>
    <property type="evidence" value="ECO:0007669"/>
    <property type="project" value="TreeGrafter"/>
</dbReference>
<dbReference type="GO" id="GO:0005739">
    <property type="term" value="C:mitochondrion"/>
    <property type="evidence" value="ECO:0007669"/>
    <property type="project" value="TreeGrafter"/>
</dbReference>
<dbReference type="InterPro" id="IPR033756">
    <property type="entry name" value="YlxH/NBP35"/>
</dbReference>
<name>A0A226NF21_CALSU</name>
<dbReference type="PANTHER" id="PTHR42961:SF2">
    <property type="entry name" value="IRON-SULFUR PROTEIN NUBPL"/>
    <property type="match status" value="1"/>
</dbReference>
<proteinExistence type="predicted"/>
<evidence type="ECO:0000256" key="2">
    <source>
        <dbReference type="ARBA" id="ARBA00022840"/>
    </source>
</evidence>
<gene>
    <name evidence="3" type="ORF">ASZ78_001544</name>
</gene>
<dbReference type="GO" id="GO:0051539">
    <property type="term" value="F:4 iron, 4 sulfur cluster binding"/>
    <property type="evidence" value="ECO:0007669"/>
    <property type="project" value="TreeGrafter"/>
</dbReference>
<keyword evidence="2" id="KW-0067">ATP-binding</keyword>